<feature type="domain" description="Flavodoxin-like" evidence="8">
    <location>
        <begin position="33"/>
        <end position="177"/>
    </location>
</feature>
<evidence type="ECO:0000259" key="8">
    <source>
        <dbReference type="PROSITE" id="PS50902"/>
    </source>
</evidence>
<dbReference type="PANTHER" id="PTHR19384">
    <property type="entry name" value="NITRIC OXIDE SYNTHASE-RELATED"/>
    <property type="match status" value="1"/>
</dbReference>
<evidence type="ECO:0000256" key="1">
    <source>
        <dbReference type="ARBA" id="ARBA00001917"/>
    </source>
</evidence>
<comment type="cofactor">
    <cofactor evidence="1">
        <name>FMN</name>
        <dbReference type="ChEBI" id="CHEBI:58210"/>
    </cofactor>
</comment>
<dbReference type="Gene3D" id="2.40.30.10">
    <property type="entry name" value="Translation factors"/>
    <property type="match status" value="1"/>
</dbReference>
<organism evidence="10 11">
    <name type="scientific">Zalerion maritima</name>
    <dbReference type="NCBI Taxonomy" id="339359"/>
    <lineage>
        <taxon>Eukaryota</taxon>
        <taxon>Fungi</taxon>
        <taxon>Dikarya</taxon>
        <taxon>Ascomycota</taxon>
        <taxon>Pezizomycotina</taxon>
        <taxon>Sordariomycetes</taxon>
        <taxon>Lulworthiomycetidae</taxon>
        <taxon>Lulworthiales</taxon>
        <taxon>Lulworthiaceae</taxon>
        <taxon>Zalerion</taxon>
    </lineage>
</organism>
<sequence length="715" mass="81335">MDDSAATQNGSSESGSMSAGAAVVEVKLPNRTVLILYGTETGNSQDLAEDLARRLRRIHFSPTLDEMDGVQLLTLLKYTLVVFVISTTGQGDMPRNSRSFWKSLLRKRLSPTCLERLRFAAFGLGDSKYPEFNFAIRKLHKRLYQLGAKPFLETGEADEQHPEGVDGTFLQWAEDLSNRAIQAHPLPEGIDPIPDNELLPPLYGLDLAPINMFPEIPEEDESQKSPWKMDEDGRLTFDFAPEPLEGEDVIRAHFLRTNESTSRIFRRDDHRVSDTQVDCGNILRDHPAAYGVLDPPPQQNSLWEHNIPIPQSWMATVTDNDRGTNFDHWQDVRSFGLELESKISTAKKKDVVPSIRAGNTLVIFPKNYAQDVQRVVELMGWEDYADRSVTFRSEKSDGSGNLMGIPKGLYPRMPSRTLRELLTHNLDITAIPKRSFFDQIWHFSSDEYHKGRLREFTDPKLRDELFDYTSRPRRTMLEVLEEFTSVKIPLQYAATIFPPIRGRHYSISDALVSPDYEKTEVRLLVALVKYKTVLQKTRHGLCSRYIENVQEGSRFRVQVGGTPWRVPLQVPVIAVATGTGVAPMSLFFKDRDQERGETNIAIGCQDLMFYGCRHPEKDNLITADNFEELNVLVRTAFSRFDGANSKYVQDAIRLYEGEVAELLQNNAHIVICGSSGRMPEAVKQAFVDVMLKRDLYKTEDAARNFLKPRVLEDTW</sequence>
<dbReference type="FunFam" id="3.40.50.360:FF:000034">
    <property type="entry name" value="NADPH-dependent diflavin oxidoreductase 1"/>
    <property type="match status" value="1"/>
</dbReference>
<evidence type="ECO:0008006" key="12">
    <source>
        <dbReference type="Google" id="ProtNLM"/>
    </source>
</evidence>
<dbReference type="InterPro" id="IPR001433">
    <property type="entry name" value="OxRdtase_FAD/NAD-bd"/>
</dbReference>
<keyword evidence="5" id="KW-0274">FAD</keyword>
<dbReference type="GO" id="GO:0050660">
    <property type="term" value="F:flavin adenine dinucleotide binding"/>
    <property type="evidence" value="ECO:0007669"/>
    <property type="project" value="TreeGrafter"/>
</dbReference>
<keyword evidence="3" id="KW-0285">Flavoprotein</keyword>
<dbReference type="Pfam" id="PF00175">
    <property type="entry name" value="NAD_binding_1"/>
    <property type="match status" value="1"/>
</dbReference>
<gene>
    <name evidence="10" type="ORF">MKZ38_000154</name>
</gene>
<dbReference type="Pfam" id="PF00667">
    <property type="entry name" value="FAD_binding_1"/>
    <property type="match status" value="1"/>
</dbReference>
<dbReference type="PROSITE" id="PS50902">
    <property type="entry name" value="FLAVODOXIN_LIKE"/>
    <property type="match status" value="1"/>
</dbReference>
<dbReference type="GO" id="GO:0010181">
    <property type="term" value="F:FMN binding"/>
    <property type="evidence" value="ECO:0007669"/>
    <property type="project" value="InterPro"/>
</dbReference>
<dbReference type="AlphaFoldDB" id="A0AAD5RZX1"/>
<dbReference type="InterPro" id="IPR003097">
    <property type="entry name" value="CysJ-like_FAD-binding"/>
</dbReference>
<keyword evidence="7" id="KW-0560">Oxidoreductase</keyword>
<dbReference type="PROSITE" id="PS51384">
    <property type="entry name" value="FAD_FR"/>
    <property type="match status" value="1"/>
</dbReference>
<dbReference type="InterPro" id="IPR039261">
    <property type="entry name" value="FNR_nucleotide-bd"/>
</dbReference>
<keyword evidence="4" id="KW-0288">FMN</keyword>
<dbReference type="Gene3D" id="3.40.50.80">
    <property type="entry name" value="Nucleotide-binding domain of ferredoxin-NADP reductase (FNR) module"/>
    <property type="match status" value="1"/>
</dbReference>
<evidence type="ECO:0000256" key="6">
    <source>
        <dbReference type="ARBA" id="ARBA00022857"/>
    </source>
</evidence>
<dbReference type="InterPro" id="IPR001709">
    <property type="entry name" value="Flavoprot_Pyr_Nucl_cyt_Rdtase"/>
</dbReference>
<accession>A0AAD5RZX1</accession>
<evidence type="ECO:0000256" key="5">
    <source>
        <dbReference type="ARBA" id="ARBA00022827"/>
    </source>
</evidence>
<dbReference type="GO" id="GO:0016491">
    <property type="term" value="F:oxidoreductase activity"/>
    <property type="evidence" value="ECO:0007669"/>
    <property type="project" value="UniProtKB-KW"/>
</dbReference>
<keyword evidence="11" id="KW-1185">Reference proteome</keyword>
<evidence type="ECO:0000313" key="10">
    <source>
        <dbReference type="EMBL" id="KAJ2902728.1"/>
    </source>
</evidence>
<dbReference type="Gene3D" id="1.20.990.10">
    <property type="entry name" value="NADPH-cytochrome p450 Reductase, Chain A, domain 3"/>
    <property type="match status" value="1"/>
</dbReference>
<dbReference type="Gene3D" id="3.40.50.360">
    <property type="match status" value="1"/>
</dbReference>
<name>A0AAD5RZX1_9PEZI</name>
<evidence type="ECO:0000313" key="11">
    <source>
        <dbReference type="Proteomes" id="UP001201980"/>
    </source>
</evidence>
<keyword evidence="6" id="KW-0521">NADP</keyword>
<dbReference type="PRINTS" id="PR00369">
    <property type="entry name" value="FLAVODOXIN"/>
</dbReference>
<dbReference type="InterPro" id="IPR023173">
    <property type="entry name" value="NADPH_Cyt_P450_Rdtase_alpha"/>
</dbReference>
<dbReference type="InterPro" id="IPR029039">
    <property type="entry name" value="Flavoprotein-like_sf"/>
</dbReference>
<evidence type="ECO:0000256" key="4">
    <source>
        <dbReference type="ARBA" id="ARBA00022643"/>
    </source>
</evidence>
<evidence type="ECO:0000259" key="9">
    <source>
        <dbReference type="PROSITE" id="PS51384"/>
    </source>
</evidence>
<dbReference type="Proteomes" id="UP001201980">
    <property type="component" value="Unassembled WGS sequence"/>
</dbReference>
<dbReference type="InterPro" id="IPR008254">
    <property type="entry name" value="Flavodoxin/NO_synth"/>
</dbReference>
<comment type="cofactor">
    <cofactor evidence="2">
        <name>FAD</name>
        <dbReference type="ChEBI" id="CHEBI:57692"/>
    </cofactor>
</comment>
<protein>
    <recommendedName>
        <fullName evidence="12">NADPH-dependent FMN and FAD-containing oxidoreductase</fullName>
    </recommendedName>
</protein>
<dbReference type="InterPro" id="IPR017938">
    <property type="entry name" value="Riboflavin_synthase-like_b-brl"/>
</dbReference>
<dbReference type="PRINTS" id="PR00371">
    <property type="entry name" value="FPNCR"/>
</dbReference>
<evidence type="ECO:0000256" key="3">
    <source>
        <dbReference type="ARBA" id="ARBA00022630"/>
    </source>
</evidence>
<feature type="domain" description="FAD-binding FR-type" evidence="9">
    <location>
        <begin position="310"/>
        <end position="569"/>
    </location>
</feature>
<dbReference type="SUPFAM" id="SSF52343">
    <property type="entry name" value="Ferredoxin reductase-like, C-terminal NADP-linked domain"/>
    <property type="match status" value="1"/>
</dbReference>
<evidence type="ECO:0000256" key="7">
    <source>
        <dbReference type="ARBA" id="ARBA00023002"/>
    </source>
</evidence>
<dbReference type="SUPFAM" id="SSF63380">
    <property type="entry name" value="Riboflavin synthase domain-like"/>
    <property type="match status" value="1"/>
</dbReference>
<proteinExistence type="predicted"/>
<dbReference type="InterPro" id="IPR001094">
    <property type="entry name" value="Flavdoxin-like"/>
</dbReference>
<dbReference type="FunFam" id="1.20.990.10:FF:000013">
    <property type="entry name" value="NADPH-dependent diflavin oxidoreductase 1"/>
    <property type="match status" value="1"/>
</dbReference>
<dbReference type="EMBL" id="JAKWBI020000103">
    <property type="protein sequence ID" value="KAJ2902728.1"/>
    <property type="molecule type" value="Genomic_DNA"/>
</dbReference>
<dbReference type="SUPFAM" id="SSF52218">
    <property type="entry name" value="Flavoproteins"/>
    <property type="match status" value="1"/>
</dbReference>
<dbReference type="PANTHER" id="PTHR19384:SF10">
    <property type="entry name" value="NADPH-DEPENDENT DIFLAVIN OXIDOREDUCTASE 1"/>
    <property type="match status" value="1"/>
</dbReference>
<reference evidence="10" key="1">
    <citation type="submission" date="2022-07" db="EMBL/GenBank/DDBJ databases">
        <title>Draft genome sequence of Zalerion maritima ATCC 34329, a (micro)plastics degrading marine fungus.</title>
        <authorList>
            <person name="Paco A."/>
            <person name="Goncalves M.F.M."/>
            <person name="Rocha-Santos T.A.P."/>
            <person name="Alves A."/>
        </authorList>
    </citation>
    <scope>NUCLEOTIDE SEQUENCE</scope>
    <source>
        <strain evidence="10">ATCC 34329</strain>
    </source>
</reference>
<evidence type="ECO:0000256" key="2">
    <source>
        <dbReference type="ARBA" id="ARBA00001974"/>
    </source>
</evidence>
<dbReference type="Pfam" id="PF00258">
    <property type="entry name" value="Flavodoxin_1"/>
    <property type="match status" value="1"/>
</dbReference>
<dbReference type="GO" id="GO:0005829">
    <property type="term" value="C:cytosol"/>
    <property type="evidence" value="ECO:0007669"/>
    <property type="project" value="TreeGrafter"/>
</dbReference>
<comment type="caution">
    <text evidence="10">The sequence shown here is derived from an EMBL/GenBank/DDBJ whole genome shotgun (WGS) entry which is preliminary data.</text>
</comment>
<dbReference type="InterPro" id="IPR017927">
    <property type="entry name" value="FAD-bd_FR_type"/>
</dbReference>